<proteinExistence type="predicted"/>
<sequence length="79" mass="8950">MVTQSHKTPEMIRNGVFDCQVCVPKNWSNKKITEFAERESPCGTKAGWTIRTDKRLLAGDPVRAQCNDKDDFIHVTLDA</sequence>
<organism evidence="1 2">
    <name type="scientific">Candidatus Manganitrophus noduliformans</name>
    <dbReference type="NCBI Taxonomy" id="2606439"/>
    <lineage>
        <taxon>Bacteria</taxon>
        <taxon>Pseudomonadati</taxon>
        <taxon>Nitrospirota</taxon>
        <taxon>Nitrospiria</taxon>
        <taxon>Candidatus Troglogloeales</taxon>
        <taxon>Candidatus Manganitrophaceae</taxon>
        <taxon>Candidatus Manganitrophus</taxon>
    </lineage>
</organism>
<keyword evidence="2" id="KW-1185">Reference proteome</keyword>
<dbReference type="AlphaFoldDB" id="A0A7X6DMH1"/>
<evidence type="ECO:0000313" key="1">
    <source>
        <dbReference type="EMBL" id="NKE69869.1"/>
    </source>
</evidence>
<protein>
    <submittedName>
        <fullName evidence="1">Uncharacterized protein</fullName>
    </submittedName>
</protein>
<accession>A0A7X6DMH1</accession>
<dbReference type="EMBL" id="VTOW01000001">
    <property type="protein sequence ID" value="NKE69869.1"/>
    <property type="molecule type" value="Genomic_DNA"/>
</dbReference>
<reference evidence="1 2" key="1">
    <citation type="journal article" date="2020" name="Nature">
        <title>Bacterial chemolithoautotrophy via manganese oxidation.</title>
        <authorList>
            <person name="Yu H."/>
            <person name="Leadbetter J.R."/>
        </authorList>
    </citation>
    <scope>NUCLEOTIDE SEQUENCE [LARGE SCALE GENOMIC DNA]</scope>
    <source>
        <strain evidence="1 2">Mn-1</strain>
    </source>
</reference>
<gene>
    <name evidence="1" type="ORF">MNODULE_03795</name>
</gene>
<comment type="caution">
    <text evidence="1">The sequence shown here is derived from an EMBL/GenBank/DDBJ whole genome shotgun (WGS) entry which is preliminary data.</text>
</comment>
<evidence type="ECO:0000313" key="2">
    <source>
        <dbReference type="Proteomes" id="UP000534783"/>
    </source>
</evidence>
<dbReference type="Proteomes" id="UP000534783">
    <property type="component" value="Unassembled WGS sequence"/>
</dbReference>
<dbReference type="RefSeq" id="WP_168058152.1">
    <property type="nucleotide sequence ID" value="NZ_VTOW01000001.1"/>
</dbReference>
<name>A0A7X6DMH1_9BACT</name>